<dbReference type="PIRSF" id="PIRSF006386">
    <property type="entry name" value="HCCAis_GSTk"/>
    <property type="match status" value="1"/>
</dbReference>
<dbReference type="GO" id="GO:0018845">
    <property type="term" value="F:2-hydroxychromene-2-carboxylate isomerase activity"/>
    <property type="evidence" value="ECO:0007669"/>
    <property type="project" value="UniProtKB-UniRule"/>
</dbReference>
<dbReference type="InterPro" id="IPR001853">
    <property type="entry name" value="DSBA-like_thioredoxin_dom"/>
</dbReference>
<dbReference type="GO" id="GO:0006749">
    <property type="term" value="P:glutathione metabolic process"/>
    <property type="evidence" value="ECO:0007669"/>
    <property type="project" value="TreeGrafter"/>
</dbReference>
<accession>A0A3M0CQZ7</accession>
<dbReference type="InterPro" id="IPR014440">
    <property type="entry name" value="HCCAis_GSTk"/>
</dbReference>
<protein>
    <recommendedName>
        <fullName evidence="1">2-hydroxychromene-2-carboxylate isomerase</fullName>
        <ecNumber evidence="1">5.99.1.4</ecNumber>
    </recommendedName>
</protein>
<name>A0A3M0CQZ7_9PROT</name>
<keyword evidence="5" id="KW-1185">Reference proteome</keyword>
<dbReference type="InParanoid" id="A0A3M0CQZ7"/>
<gene>
    <name evidence="4" type="ORF">BXY39_0480</name>
</gene>
<dbReference type="PANTHER" id="PTHR42943">
    <property type="entry name" value="GLUTATHIONE S-TRANSFERASE KAPPA"/>
    <property type="match status" value="1"/>
</dbReference>
<dbReference type="GO" id="GO:0004602">
    <property type="term" value="F:glutathione peroxidase activity"/>
    <property type="evidence" value="ECO:0007669"/>
    <property type="project" value="TreeGrafter"/>
</dbReference>
<feature type="active site" description="Nucleophile" evidence="2">
    <location>
        <position position="13"/>
    </location>
</feature>
<evidence type="ECO:0000256" key="1">
    <source>
        <dbReference type="PIRNR" id="PIRNR006386"/>
    </source>
</evidence>
<dbReference type="EMBL" id="REFR01000009">
    <property type="protein sequence ID" value="RMB11991.1"/>
    <property type="molecule type" value="Genomic_DNA"/>
</dbReference>
<dbReference type="SUPFAM" id="SSF52833">
    <property type="entry name" value="Thioredoxin-like"/>
    <property type="match status" value="1"/>
</dbReference>
<reference evidence="4 5" key="1">
    <citation type="submission" date="2018-10" db="EMBL/GenBank/DDBJ databases">
        <title>Genomic Encyclopedia of Archaeal and Bacterial Type Strains, Phase II (KMG-II): from individual species to whole genera.</title>
        <authorList>
            <person name="Goeker M."/>
        </authorList>
    </citation>
    <scope>NUCLEOTIDE SEQUENCE [LARGE SCALE GENOMIC DNA]</scope>
    <source>
        <strain evidence="4 5">DSM 25217</strain>
    </source>
</reference>
<evidence type="ECO:0000256" key="2">
    <source>
        <dbReference type="PIRSR" id="PIRSR006386-1"/>
    </source>
</evidence>
<comment type="similarity">
    <text evidence="1">Belongs to the GST superfamily. NadH family.</text>
</comment>
<dbReference type="Pfam" id="PF01323">
    <property type="entry name" value="DSBA"/>
    <property type="match status" value="1"/>
</dbReference>
<dbReference type="EC" id="5.99.1.4" evidence="1"/>
<proteinExistence type="inferred from homology"/>
<comment type="catalytic activity">
    <reaction evidence="1">
        <text>2-hydroxychromene-2-carboxylate = (3E)-4-(2-hydroxyphenyl)-2-oxobut-3-enoate</text>
        <dbReference type="Rhea" id="RHEA:27401"/>
        <dbReference type="ChEBI" id="CHEBI:59350"/>
        <dbReference type="ChEBI" id="CHEBI:59353"/>
        <dbReference type="EC" id="5.99.1.4"/>
    </reaction>
</comment>
<dbReference type="GO" id="GO:1901170">
    <property type="term" value="P:naphthalene catabolic process"/>
    <property type="evidence" value="ECO:0007669"/>
    <property type="project" value="InterPro"/>
</dbReference>
<organism evidence="4 5">
    <name type="scientific">Eilatimonas milleporae</name>
    <dbReference type="NCBI Taxonomy" id="911205"/>
    <lineage>
        <taxon>Bacteria</taxon>
        <taxon>Pseudomonadati</taxon>
        <taxon>Pseudomonadota</taxon>
        <taxon>Alphaproteobacteria</taxon>
        <taxon>Kordiimonadales</taxon>
        <taxon>Kordiimonadaceae</taxon>
        <taxon>Eilatimonas</taxon>
    </lineage>
</organism>
<feature type="domain" description="DSBA-like thioredoxin" evidence="3">
    <location>
        <begin position="4"/>
        <end position="198"/>
    </location>
</feature>
<sequence length="202" mass="22394">MTVTVDFIFDFASPNAYLVHRVLPGIAERTGATLRYIPCLLGGIFKATGNQAPMMAFAGIKGKLDYDGLEMRRFIKKHGLDTFKFNPHFPVNTLLLMRGAIAADADGRLMDYVEAGVHHMWEEPKKMDDPAVYAEAMTASGFDGQNLLERTQDPAVKAKLAENTEQAVARGVFGIPTFFVGDDMFFGKERLGQLEERVAEEV</sequence>
<dbReference type="AlphaFoldDB" id="A0A3M0CQZ7"/>
<evidence type="ECO:0000313" key="5">
    <source>
        <dbReference type="Proteomes" id="UP000271227"/>
    </source>
</evidence>
<comment type="caution">
    <text evidence="4">The sequence shown here is derived from an EMBL/GenBank/DDBJ whole genome shotgun (WGS) entry which is preliminary data.</text>
</comment>
<dbReference type="RefSeq" id="WP_121937211.1">
    <property type="nucleotide sequence ID" value="NZ_REFR01000009.1"/>
</dbReference>
<dbReference type="Proteomes" id="UP000271227">
    <property type="component" value="Unassembled WGS sequence"/>
</dbReference>
<evidence type="ECO:0000259" key="3">
    <source>
        <dbReference type="Pfam" id="PF01323"/>
    </source>
</evidence>
<dbReference type="OrthoDB" id="5244108at2"/>
<dbReference type="GO" id="GO:0004364">
    <property type="term" value="F:glutathione transferase activity"/>
    <property type="evidence" value="ECO:0007669"/>
    <property type="project" value="TreeGrafter"/>
</dbReference>
<dbReference type="InterPro" id="IPR051924">
    <property type="entry name" value="GST_Kappa/NadH"/>
</dbReference>
<evidence type="ECO:0000313" key="4">
    <source>
        <dbReference type="EMBL" id="RMB11991.1"/>
    </source>
</evidence>
<dbReference type="Gene3D" id="3.40.30.10">
    <property type="entry name" value="Glutaredoxin"/>
    <property type="match status" value="1"/>
</dbReference>
<dbReference type="CDD" id="cd03022">
    <property type="entry name" value="DsbA_HCCA_Iso"/>
    <property type="match status" value="1"/>
</dbReference>
<keyword evidence="1 4" id="KW-0413">Isomerase</keyword>
<dbReference type="InterPro" id="IPR036249">
    <property type="entry name" value="Thioredoxin-like_sf"/>
</dbReference>
<dbReference type="InterPro" id="IPR044087">
    <property type="entry name" value="NahD-like"/>
</dbReference>
<dbReference type="PANTHER" id="PTHR42943:SF2">
    <property type="entry name" value="GLUTATHIONE S-TRANSFERASE KAPPA 1"/>
    <property type="match status" value="1"/>
</dbReference>